<keyword evidence="1" id="KW-1133">Transmembrane helix</keyword>
<keyword evidence="1" id="KW-0812">Transmembrane</keyword>
<proteinExistence type="predicted"/>
<keyword evidence="3" id="KW-1185">Reference proteome</keyword>
<accession>A0A4R2P7B7</accession>
<keyword evidence="1" id="KW-0472">Membrane</keyword>
<evidence type="ECO:0000313" key="2">
    <source>
        <dbReference type="EMBL" id="TCP30782.1"/>
    </source>
</evidence>
<evidence type="ECO:0000313" key="3">
    <source>
        <dbReference type="Proteomes" id="UP000295399"/>
    </source>
</evidence>
<dbReference type="AlphaFoldDB" id="A0A4R2P7B7"/>
<comment type="caution">
    <text evidence="2">The sequence shown here is derived from an EMBL/GenBank/DDBJ whole genome shotgun (WGS) entry which is preliminary data.</text>
</comment>
<reference evidence="2 3" key="1">
    <citation type="submission" date="2019-03" db="EMBL/GenBank/DDBJ databases">
        <title>Genomic Encyclopedia of Type Strains, Phase IV (KMG-IV): sequencing the most valuable type-strain genomes for metagenomic binning, comparative biology and taxonomic classification.</title>
        <authorList>
            <person name="Goeker M."/>
        </authorList>
    </citation>
    <scope>NUCLEOTIDE SEQUENCE [LARGE SCALE GENOMIC DNA]</scope>
    <source>
        <strain evidence="2 3">DSM 2132</strain>
    </source>
</reference>
<sequence length="39" mass="4421">MSQHSHRRKHRKPQGGERRLLLVLGLAALLILILFASGF</sequence>
<name>A0A4R2P7B7_RHOSA</name>
<organism evidence="2 3">
    <name type="scientific">Rhodothalassium salexigens DSM 2132</name>
    <dbReference type="NCBI Taxonomy" id="1188247"/>
    <lineage>
        <taxon>Bacteria</taxon>
        <taxon>Pseudomonadati</taxon>
        <taxon>Pseudomonadota</taxon>
        <taxon>Alphaproteobacteria</taxon>
        <taxon>Rhodothalassiales</taxon>
        <taxon>Rhodothalassiaceae</taxon>
        <taxon>Rhodothalassium</taxon>
    </lineage>
</organism>
<dbReference type="InParanoid" id="A0A4R2P7B7"/>
<protein>
    <submittedName>
        <fullName evidence="2">Uncharacterized protein</fullName>
    </submittedName>
</protein>
<dbReference type="Proteomes" id="UP000295399">
    <property type="component" value="Unassembled WGS sequence"/>
</dbReference>
<feature type="transmembrane region" description="Helical" evidence="1">
    <location>
        <begin position="20"/>
        <end position="38"/>
    </location>
</feature>
<gene>
    <name evidence="2" type="ORF">EV659_11335</name>
</gene>
<evidence type="ECO:0000256" key="1">
    <source>
        <dbReference type="SAM" id="Phobius"/>
    </source>
</evidence>
<dbReference type="EMBL" id="SLXO01000013">
    <property type="protein sequence ID" value="TCP30782.1"/>
    <property type="molecule type" value="Genomic_DNA"/>
</dbReference>